<evidence type="ECO:0000313" key="2">
    <source>
        <dbReference type="EMBL" id="RLM29180.1"/>
    </source>
</evidence>
<keyword evidence="3" id="KW-1185">Reference proteome</keyword>
<evidence type="ECO:0000313" key="1">
    <source>
        <dbReference type="EMBL" id="CPR20535.1"/>
    </source>
</evidence>
<dbReference type="EMBL" id="CGIG01000001">
    <property type="protein sequence ID" value="CPR20535.1"/>
    <property type="molecule type" value="Genomic_DNA"/>
</dbReference>
<evidence type="ECO:0008006" key="5">
    <source>
        <dbReference type="Google" id="ProtNLM"/>
    </source>
</evidence>
<dbReference type="EMBL" id="MJLX01000002">
    <property type="protein sequence ID" value="RLM29180.1"/>
    <property type="molecule type" value="Genomic_DNA"/>
</dbReference>
<dbReference type="GeneID" id="70906851"/>
<dbReference type="AlphaFoldDB" id="A0A0G4K171"/>
<proteinExistence type="predicted"/>
<dbReference type="Proteomes" id="UP000285972">
    <property type="component" value="Unassembled WGS sequence"/>
</dbReference>
<accession>A0A0G4K171</accession>
<sequence length="115" mass="12801">MNEESAIFMTQEAFLAAMNDVPTGCWQPQAGVSLLFQRQAQGPVLQLLLASGRRYPGMLHQLLQRRFLEAETLADCCLSINGQRDVVLCCPLPATDEEKQLALTRLWRLSGLSPL</sequence>
<organism evidence="1 3">
    <name type="scientific">Brenneria goodwinii</name>
    <dbReference type="NCBI Taxonomy" id="1109412"/>
    <lineage>
        <taxon>Bacteria</taxon>
        <taxon>Pseudomonadati</taxon>
        <taxon>Pseudomonadota</taxon>
        <taxon>Gammaproteobacteria</taxon>
        <taxon>Enterobacterales</taxon>
        <taxon>Pectobacteriaceae</taxon>
        <taxon>Brenneria</taxon>
    </lineage>
</organism>
<reference evidence="3" key="2">
    <citation type="submission" date="2015-01" db="EMBL/GenBank/DDBJ databases">
        <authorList>
            <person name="Paterson Steve"/>
        </authorList>
    </citation>
    <scope>NUCLEOTIDE SEQUENCE [LARGE SCALE GENOMIC DNA]</scope>
    <source>
        <strain evidence="3">OBR1</strain>
    </source>
</reference>
<protein>
    <recommendedName>
        <fullName evidence="5">Type III secretion protein</fullName>
    </recommendedName>
</protein>
<evidence type="ECO:0000313" key="3">
    <source>
        <dbReference type="Proteomes" id="UP000044377"/>
    </source>
</evidence>
<dbReference type="OrthoDB" id="6424590at2"/>
<dbReference type="STRING" id="1109412.BN1221_04374c"/>
<dbReference type="RefSeq" id="WP_048639067.1">
    <property type="nucleotide sequence ID" value="NZ_CGIG01000001.1"/>
</dbReference>
<gene>
    <name evidence="2" type="ORF">BIY26_01135</name>
    <name evidence="1" type="ORF">BN1221_04374c</name>
</gene>
<name>A0A0G4K171_9GAMM</name>
<reference evidence="1" key="1">
    <citation type="submission" date="2015-01" db="EMBL/GenBank/DDBJ databases">
        <authorList>
            <person name="Xiang T."/>
            <person name="Song Y."/>
            <person name="Huang L."/>
            <person name="Wang B."/>
            <person name="Wu P."/>
        </authorList>
    </citation>
    <scope>NUCLEOTIDE SEQUENCE [LARGE SCALE GENOMIC DNA]</scope>
    <source>
        <strain evidence="1">OBR1</strain>
    </source>
</reference>
<reference evidence="2 4" key="3">
    <citation type="submission" date="2016-09" db="EMBL/GenBank/DDBJ databases">
        <authorList>
            <person name="Doonan J."/>
            <person name="Pachebat J.A."/>
            <person name="Golyshin P.N."/>
            <person name="Denman S."/>
            <person name="Mcdonald J.E."/>
        </authorList>
    </citation>
    <scope>NUCLEOTIDE SEQUENCE [LARGE SCALE GENOMIC DNA]</scope>
    <source>
        <strain evidence="2 4">FRB141</strain>
    </source>
</reference>
<evidence type="ECO:0000313" key="4">
    <source>
        <dbReference type="Proteomes" id="UP000285972"/>
    </source>
</evidence>
<dbReference type="Proteomes" id="UP000044377">
    <property type="component" value="Unassembled WGS sequence"/>
</dbReference>
<dbReference type="KEGG" id="bgj:AWC36_08600"/>